<dbReference type="Pfam" id="PF07730">
    <property type="entry name" value="HisKA_3"/>
    <property type="match status" value="1"/>
</dbReference>
<comment type="caution">
    <text evidence="13">The sequence shown here is derived from an EMBL/GenBank/DDBJ whole genome shotgun (WGS) entry which is preliminary data.</text>
</comment>
<evidence type="ECO:0000256" key="7">
    <source>
        <dbReference type="ARBA" id="ARBA00022840"/>
    </source>
</evidence>
<evidence type="ECO:0000256" key="1">
    <source>
        <dbReference type="ARBA" id="ARBA00000085"/>
    </source>
</evidence>
<evidence type="ECO:0000313" key="14">
    <source>
        <dbReference type="Proteomes" id="UP001183643"/>
    </source>
</evidence>
<dbReference type="Gene3D" id="1.20.5.1930">
    <property type="match status" value="1"/>
</dbReference>
<evidence type="ECO:0000313" key="13">
    <source>
        <dbReference type="EMBL" id="MDR7274793.1"/>
    </source>
</evidence>
<accession>A0AAE3YJ46</accession>
<dbReference type="GO" id="GO:0005524">
    <property type="term" value="F:ATP binding"/>
    <property type="evidence" value="ECO:0007669"/>
    <property type="project" value="UniProtKB-KW"/>
</dbReference>
<evidence type="ECO:0000256" key="4">
    <source>
        <dbReference type="ARBA" id="ARBA00022679"/>
    </source>
</evidence>
<dbReference type="GO" id="GO:0046983">
    <property type="term" value="F:protein dimerization activity"/>
    <property type="evidence" value="ECO:0007669"/>
    <property type="project" value="InterPro"/>
</dbReference>
<dbReference type="SUPFAM" id="SSF55874">
    <property type="entry name" value="ATPase domain of HSP90 chaperone/DNA topoisomerase II/histidine kinase"/>
    <property type="match status" value="1"/>
</dbReference>
<keyword evidence="4" id="KW-0808">Transferase</keyword>
<dbReference type="Pfam" id="PF02518">
    <property type="entry name" value="HATPase_c"/>
    <property type="match status" value="1"/>
</dbReference>
<proteinExistence type="predicted"/>
<dbReference type="Gene3D" id="3.30.565.10">
    <property type="entry name" value="Histidine kinase-like ATPase, C-terminal domain"/>
    <property type="match status" value="1"/>
</dbReference>
<feature type="transmembrane region" description="Helical" evidence="10">
    <location>
        <begin position="178"/>
        <end position="195"/>
    </location>
</feature>
<feature type="transmembrane region" description="Helical" evidence="10">
    <location>
        <begin position="148"/>
        <end position="166"/>
    </location>
</feature>
<feature type="transmembrane region" description="Helical" evidence="10">
    <location>
        <begin position="228"/>
        <end position="246"/>
    </location>
</feature>
<dbReference type="RefSeq" id="WP_310364919.1">
    <property type="nucleotide sequence ID" value="NZ_JAVDYB010000001.1"/>
</dbReference>
<feature type="domain" description="Signal transduction histidine kinase subgroup 3 dimerisation and phosphoacceptor" evidence="12">
    <location>
        <begin position="262"/>
        <end position="323"/>
    </location>
</feature>
<keyword evidence="14" id="KW-1185">Reference proteome</keyword>
<dbReference type="GO" id="GO:0016020">
    <property type="term" value="C:membrane"/>
    <property type="evidence" value="ECO:0007669"/>
    <property type="project" value="InterPro"/>
</dbReference>
<keyword evidence="10" id="KW-1133">Transmembrane helix</keyword>
<evidence type="ECO:0000256" key="3">
    <source>
        <dbReference type="ARBA" id="ARBA00022553"/>
    </source>
</evidence>
<feature type="transmembrane region" description="Helical" evidence="10">
    <location>
        <begin position="38"/>
        <end position="60"/>
    </location>
</feature>
<keyword evidence="7" id="KW-0067">ATP-binding</keyword>
<evidence type="ECO:0000256" key="2">
    <source>
        <dbReference type="ARBA" id="ARBA00012438"/>
    </source>
</evidence>
<dbReference type="PANTHER" id="PTHR24421:SF10">
    <property type="entry name" value="NITRATE_NITRITE SENSOR PROTEIN NARQ"/>
    <property type="match status" value="1"/>
</dbReference>
<dbReference type="EC" id="2.7.13.3" evidence="2"/>
<gene>
    <name evidence="13" type="ORF">J2S41_001571</name>
</gene>
<keyword evidence="5" id="KW-0547">Nucleotide-binding</keyword>
<name>A0AAE3YJ46_9ACTN</name>
<sequence>MNRWSGAGPVIARAGVVAVLVLGLLLEIVVTAGAPPSLLVGVVKLLATAGVCAAAAYVVIGRSAVSDGDDASPRRAFDTATTGRRPAAAAAAGASGSGARESGAVVAAATARDRSDGRHSGAAGSGEPDPGTAAAVPHRPGTRDPHRAAIGLGAAATLAIGSMLVAQATDVTAGWRAPPAPVACLALLIVTAAAVRHLTSAWAAILAAAAALVPTVAFRTAYTGTVTLVMTAGWIAAVVIGAWLRATDARRRRLRDSIRRAERTALARDLHDVAAHHLTALIIQAQVAQVAPGETRTALAEIERAGVEALDSLRRVARLLRDPNAEPETPGTVADLVAAFAARDPAAPDRPAIEARLDLPNGPQPRDWPPGVALALYRITQEALTNVARHAHDARHVTVTLAHDRRSIRLTITDDGQKGTGTEDRPAGGHGIEGMRERAAALGGTLTAAPDGGWAVRLTLPAPRRRR</sequence>
<evidence type="ECO:0000256" key="5">
    <source>
        <dbReference type="ARBA" id="ARBA00022741"/>
    </source>
</evidence>
<organism evidence="13 14">
    <name type="scientific">Catenuloplanes atrovinosus</name>
    <dbReference type="NCBI Taxonomy" id="137266"/>
    <lineage>
        <taxon>Bacteria</taxon>
        <taxon>Bacillati</taxon>
        <taxon>Actinomycetota</taxon>
        <taxon>Actinomycetes</taxon>
        <taxon>Micromonosporales</taxon>
        <taxon>Micromonosporaceae</taxon>
        <taxon>Catenuloplanes</taxon>
    </lineage>
</organism>
<comment type="catalytic activity">
    <reaction evidence="1">
        <text>ATP + protein L-histidine = ADP + protein N-phospho-L-histidine.</text>
        <dbReference type="EC" id="2.7.13.3"/>
    </reaction>
</comment>
<dbReference type="Proteomes" id="UP001183643">
    <property type="component" value="Unassembled WGS sequence"/>
</dbReference>
<feature type="transmembrane region" description="Helical" evidence="10">
    <location>
        <begin position="12"/>
        <end position="32"/>
    </location>
</feature>
<dbReference type="InterPro" id="IPR011712">
    <property type="entry name" value="Sig_transdc_His_kin_sub3_dim/P"/>
</dbReference>
<protein>
    <recommendedName>
        <fullName evidence="2">histidine kinase</fullName>
        <ecNumber evidence="2">2.7.13.3</ecNumber>
    </recommendedName>
</protein>
<keyword evidence="10" id="KW-0472">Membrane</keyword>
<evidence type="ECO:0000256" key="8">
    <source>
        <dbReference type="ARBA" id="ARBA00023012"/>
    </source>
</evidence>
<evidence type="ECO:0000259" key="12">
    <source>
        <dbReference type="Pfam" id="PF07730"/>
    </source>
</evidence>
<reference evidence="13" key="1">
    <citation type="submission" date="2023-07" db="EMBL/GenBank/DDBJ databases">
        <title>Sequencing the genomes of 1000 actinobacteria strains.</title>
        <authorList>
            <person name="Klenk H.-P."/>
        </authorList>
    </citation>
    <scope>NUCLEOTIDE SEQUENCE</scope>
    <source>
        <strain evidence="13">DSM 44707</strain>
    </source>
</reference>
<feature type="transmembrane region" description="Helical" evidence="10">
    <location>
        <begin position="202"/>
        <end position="222"/>
    </location>
</feature>
<keyword evidence="3" id="KW-0597">Phosphoprotein</keyword>
<dbReference type="CDD" id="cd16917">
    <property type="entry name" value="HATPase_UhpB-NarQ-NarX-like"/>
    <property type="match status" value="1"/>
</dbReference>
<keyword evidence="10" id="KW-0812">Transmembrane</keyword>
<dbReference type="InterPro" id="IPR003594">
    <property type="entry name" value="HATPase_dom"/>
</dbReference>
<feature type="domain" description="Histidine kinase/HSP90-like ATPase" evidence="11">
    <location>
        <begin position="372"/>
        <end position="463"/>
    </location>
</feature>
<evidence type="ECO:0000256" key="9">
    <source>
        <dbReference type="SAM" id="MobiDB-lite"/>
    </source>
</evidence>
<keyword evidence="6 13" id="KW-0418">Kinase</keyword>
<evidence type="ECO:0000256" key="10">
    <source>
        <dbReference type="SAM" id="Phobius"/>
    </source>
</evidence>
<dbReference type="PANTHER" id="PTHR24421">
    <property type="entry name" value="NITRATE/NITRITE SENSOR PROTEIN NARX-RELATED"/>
    <property type="match status" value="1"/>
</dbReference>
<dbReference type="GO" id="GO:0000155">
    <property type="term" value="F:phosphorelay sensor kinase activity"/>
    <property type="evidence" value="ECO:0007669"/>
    <property type="project" value="InterPro"/>
</dbReference>
<feature type="region of interest" description="Disordered" evidence="9">
    <location>
        <begin position="65"/>
        <end position="143"/>
    </location>
</feature>
<keyword evidence="8" id="KW-0902">Two-component regulatory system</keyword>
<evidence type="ECO:0000259" key="11">
    <source>
        <dbReference type="Pfam" id="PF02518"/>
    </source>
</evidence>
<feature type="compositionally biased region" description="Low complexity" evidence="9">
    <location>
        <begin position="79"/>
        <end position="110"/>
    </location>
</feature>
<dbReference type="AlphaFoldDB" id="A0AAE3YJ46"/>
<dbReference type="InterPro" id="IPR036890">
    <property type="entry name" value="HATPase_C_sf"/>
</dbReference>
<dbReference type="EMBL" id="JAVDYB010000001">
    <property type="protein sequence ID" value="MDR7274793.1"/>
    <property type="molecule type" value="Genomic_DNA"/>
</dbReference>
<evidence type="ECO:0000256" key="6">
    <source>
        <dbReference type="ARBA" id="ARBA00022777"/>
    </source>
</evidence>
<dbReference type="InterPro" id="IPR050482">
    <property type="entry name" value="Sensor_HK_TwoCompSys"/>
</dbReference>